<evidence type="ECO:0000256" key="5">
    <source>
        <dbReference type="ARBA" id="ARBA00043913"/>
    </source>
</evidence>
<dbReference type="Gene3D" id="2.130.10.10">
    <property type="entry name" value="YVTN repeat-like/Quinoprotein amine dehydrogenase"/>
    <property type="match status" value="1"/>
</dbReference>
<sequence>MLEPLPAYDGRHEAARRIVDWRDKRAMLGHLPLRKILPRVNHLYEESLQRATQQGHEAVVQLLLDRRADTRVVGKKGQTALNLAINNRPFDEQKSNLAAAFVKQRRLWAAGTGSHLEVIRHLFEAGADPNLATLEGHSGFASSVAFSPDGQLVASGSGDKTVRLWCTVR</sequence>
<gene>
    <name evidence="7" type="ORF">H2201_003539</name>
</gene>
<dbReference type="Pfam" id="PF00400">
    <property type="entry name" value="WD40"/>
    <property type="match status" value="1"/>
</dbReference>
<dbReference type="SUPFAM" id="SSF50998">
    <property type="entry name" value="Quinoprotein alcohol dehydrogenase-like"/>
    <property type="match status" value="1"/>
</dbReference>
<feature type="repeat" description="WD" evidence="6">
    <location>
        <begin position="134"/>
        <end position="169"/>
    </location>
</feature>
<evidence type="ECO:0000256" key="4">
    <source>
        <dbReference type="ARBA" id="ARBA00039789"/>
    </source>
</evidence>
<evidence type="ECO:0000313" key="8">
    <source>
        <dbReference type="Proteomes" id="UP001172684"/>
    </source>
</evidence>
<dbReference type="InterPro" id="IPR001680">
    <property type="entry name" value="WD40_rpt"/>
</dbReference>
<protein>
    <recommendedName>
        <fullName evidence="4">Mitochondrial division protein 1</fullName>
    </recommendedName>
</protein>
<organism evidence="7 8">
    <name type="scientific">Coniosporium apollinis</name>
    <dbReference type="NCBI Taxonomy" id="61459"/>
    <lineage>
        <taxon>Eukaryota</taxon>
        <taxon>Fungi</taxon>
        <taxon>Dikarya</taxon>
        <taxon>Ascomycota</taxon>
        <taxon>Pezizomycotina</taxon>
        <taxon>Dothideomycetes</taxon>
        <taxon>Dothideomycetes incertae sedis</taxon>
        <taxon>Coniosporium</taxon>
    </lineage>
</organism>
<evidence type="ECO:0000256" key="2">
    <source>
        <dbReference type="ARBA" id="ARBA00022737"/>
    </source>
</evidence>
<dbReference type="SMART" id="SM00320">
    <property type="entry name" value="WD40"/>
    <property type="match status" value="1"/>
</dbReference>
<dbReference type="PROSITE" id="PS50294">
    <property type="entry name" value="WD_REPEATS_REGION"/>
    <property type="match status" value="1"/>
</dbReference>
<reference evidence="7" key="1">
    <citation type="submission" date="2022-10" db="EMBL/GenBank/DDBJ databases">
        <title>Culturing micro-colonial fungi from biological soil crusts in the Mojave desert and describing Neophaeococcomyces mojavensis, and introducing the new genera and species Taxawa tesnikishii.</title>
        <authorList>
            <person name="Kurbessoian T."/>
            <person name="Stajich J.E."/>
        </authorList>
    </citation>
    <scope>NUCLEOTIDE SEQUENCE</scope>
    <source>
        <strain evidence="7">TK_1</strain>
    </source>
</reference>
<name>A0ABQ9NZ57_9PEZI</name>
<evidence type="ECO:0000313" key="7">
    <source>
        <dbReference type="EMBL" id="KAJ9666351.1"/>
    </source>
</evidence>
<dbReference type="PROSITE" id="PS50082">
    <property type="entry name" value="WD_REPEATS_2"/>
    <property type="match status" value="1"/>
</dbReference>
<dbReference type="EMBL" id="JAPDRL010000020">
    <property type="protein sequence ID" value="KAJ9666351.1"/>
    <property type="molecule type" value="Genomic_DNA"/>
</dbReference>
<dbReference type="Proteomes" id="UP001172684">
    <property type="component" value="Unassembled WGS sequence"/>
</dbReference>
<comment type="function">
    <text evidence="5">Involved in mitochondrial fission. Acts as an adapter protein required to form mitochondrial fission complexes. Formation of these complexes is required to promote constriction and fission of the mitochondrial compartment at a late step in mitochondrial division.</text>
</comment>
<accession>A0ABQ9NZ57</accession>
<keyword evidence="8" id="KW-1185">Reference proteome</keyword>
<dbReference type="Gene3D" id="1.25.40.20">
    <property type="entry name" value="Ankyrin repeat-containing domain"/>
    <property type="match status" value="1"/>
</dbReference>
<dbReference type="InterPro" id="IPR036770">
    <property type="entry name" value="Ankyrin_rpt-contain_sf"/>
</dbReference>
<proteinExistence type="inferred from homology"/>
<evidence type="ECO:0000256" key="1">
    <source>
        <dbReference type="ARBA" id="ARBA00022574"/>
    </source>
</evidence>
<evidence type="ECO:0000256" key="3">
    <source>
        <dbReference type="ARBA" id="ARBA00038415"/>
    </source>
</evidence>
<keyword evidence="1 6" id="KW-0853">WD repeat</keyword>
<evidence type="ECO:0000256" key="6">
    <source>
        <dbReference type="PROSITE-ProRule" id="PRU00221"/>
    </source>
</evidence>
<dbReference type="InterPro" id="IPR011047">
    <property type="entry name" value="Quinoprotein_ADH-like_sf"/>
</dbReference>
<dbReference type="PANTHER" id="PTHR22847">
    <property type="entry name" value="WD40 REPEAT PROTEIN"/>
    <property type="match status" value="1"/>
</dbReference>
<dbReference type="PANTHER" id="PTHR22847:SF637">
    <property type="entry name" value="WD REPEAT DOMAIN 5B"/>
    <property type="match status" value="1"/>
</dbReference>
<comment type="similarity">
    <text evidence="3">Belongs to the WD repeat MDV1/CAF4 family.</text>
</comment>
<dbReference type="InterPro" id="IPR015943">
    <property type="entry name" value="WD40/YVTN_repeat-like_dom_sf"/>
</dbReference>
<keyword evidence="2" id="KW-0677">Repeat</keyword>
<dbReference type="SUPFAM" id="SSF48403">
    <property type="entry name" value="Ankyrin repeat"/>
    <property type="match status" value="1"/>
</dbReference>
<comment type="caution">
    <text evidence="7">The sequence shown here is derived from an EMBL/GenBank/DDBJ whole genome shotgun (WGS) entry which is preliminary data.</text>
</comment>